<dbReference type="OrthoDB" id="4371169at2"/>
<dbReference type="RefSeq" id="WP_064280124.1">
    <property type="nucleotide sequence ID" value="NZ_LWCS01000002.1"/>
</dbReference>
<feature type="region of interest" description="Disordered" evidence="1">
    <location>
        <begin position="252"/>
        <end position="379"/>
    </location>
</feature>
<reference evidence="4 5" key="1">
    <citation type="submission" date="2016-04" db="EMBL/GenBank/DDBJ databases">
        <title>Draft Genome Sequences of Staphylococcus capitis Strain H36, S. capitis Strain H65, S. cohnii Strain H62, S. hominis Strain H69, Mycobacterium iranicum Strain H39, Plantibacter sp. Strain H53, Pseudomonas oryzihabitans Strain H72, and Microbacterium sp. Strain H83, isolated from residential settings.</title>
        <authorList>
            <person name="Lymperopoulou D."/>
            <person name="Adams R.I."/>
            <person name="Lindow S."/>
            <person name="Coil D.A."/>
            <person name="Jospin G."/>
            <person name="Eisen J.A."/>
        </authorList>
    </citation>
    <scope>NUCLEOTIDE SEQUENCE [LARGE SCALE GENOMIC DNA]</scope>
    <source>
        <strain evidence="4 5">H39</strain>
    </source>
</reference>
<feature type="signal peptide" evidence="2">
    <location>
        <begin position="1"/>
        <end position="29"/>
    </location>
</feature>
<evidence type="ECO:0000313" key="5">
    <source>
        <dbReference type="Proteomes" id="UP000078396"/>
    </source>
</evidence>
<dbReference type="STRING" id="912594.AWC12_11985"/>
<evidence type="ECO:0000256" key="2">
    <source>
        <dbReference type="SAM" id="SignalP"/>
    </source>
</evidence>
<comment type="caution">
    <text evidence="4">The sequence shown here is derived from an EMBL/GenBank/DDBJ whole genome shotgun (WGS) entry which is preliminary data.</text>
</comment>
<feature type="chain" id="PRO_5039024136" description="PE-PPE domain-containing protein" evidence="2">
    <location>
        <begin position="30"/>
        <end position="379"/>
    </location>
</feature>
<dbReference type="AlphaFoldDB" id="A0A178M2A0"/>
<dbReference type="SUPFAM" id="SSF53474">
    <property type="entry name" value="alpha/beta-Hydrolases"/>
    <property type="match status" value="1"/>
</dbReference>
<feature type="compositionally biased region" description="Acidic residues" evidence="1">
    <location>
        <begin position="274"/>
        <end position="288"/>
    </location>
</feature>
<proteinExistence type="predicted"/>
<protein>
    <recommendedName>
        <fullName evidence="3">PE-PPE domain-containing protein</fullName>
    </recommendedName>
</protein>
<feature type="compositionally biased region" description="Acidic residues" evidence="1">
    <location>
        <begin position="312"/>
        <end position="360"/>
    </location>
</feature>
<gene>
    <name evidence="4" type="ORF">A4X20_03640</name>
</gene>
<sequence>MNHHRHKAGIAALAAAVVPGLSLVPVTPAAGAATALFAEGATRQSGEAQTAFGGAFCAQNTCRSLGRGTVTRKLTSQQIQAAVDATPGELILAGYSVGGAGMYDRLRQWERNPGLAPDPDRIALIVTFGNPENKFGGENRGQIDTGLPTVQPYEHLDVVAQYDGVADNPTRFGFYSWVNTAIFSRHFAYFEEDLDVNDPENLVYQEGNTTYMLIPAKTLPMLRWIQPFVTEERLAELDARYRPLVERDYDRPAYVPQGEGADWGNGNPPPSLSESDDDEVQVLADESDTPTTLSVSDEEPAVKRTSRSDVATDTDETEEPQDEVDLDESADEVGDSAAEDETPADDDHVADEDQADEDQATAEASENDAPSRSTSEVAA</sequence>
<accession>A0A178M2A0</accession>
<dbReference type="Gene3D" id="3.40.50.1820">
    <property type="entry name" value="alpha/beta hydrolase"/>
    <property type="match status" value="1"/>
</dbReference>
<feature type="domain" description="PE-PPE" evidence="3">
    <location>
        <begin position="83"/>
        <end position="249"/>
    </location>
</feature>
<evidence type="ECO:0000313" key="4">
    <source>
        <dbReference type="EMBL" id="OAN41925.1"/>
    </source>
</evidence>
<feature type="compositionally biased region" description="Polar residues" evidence="1">
    <location>
        <begin position="368"/>
        <end position="379"/>
    </location>
</feature>
<dbReference type="Pfam" id="PF08237">
    <property type="entry name" value="PE-PPE"/>
    <property type="match status" value="1"/>
</dbReference>
<name>A0A178M2A0_MYCIR</name>
<dbReference type="InterPro" id="IPR013228">
    <property type="entry name" value="PE-PPE_C"/>
</dbReference>
<dbReference type="Proteomes" id="UP000078396">
    <property type="component" value="Unassembled WGS sequence"/>
</dbReference>
<evidence type="ECO:0000259" key="3">
    <source>
        <dbReference type="Pfam" id="PF08237"/>
    </source>
</evidence>
<dbReference type="InterPro" id="IPR029058">
    <property type="entry name" value="AB_hydrolase_fold"/>
</dbReference>
<evidence type="ECO:0000256" key="1">
    <source>
        <dbReference type="SAM" id="MobiDB-lite"/>
    </source>
</evidence>
<organism evidence="4 5">
    <name type="scientific">Mycolicibacterium iranicum</name>
    <name type="common">Mycobacterium iranicum</name>
    <dbReference type="NCBI Taxonomy" id="912594"/>
    <lineage>
        <taxon>Bacteria</taxon>
        <taxon>Bacillati</taxon>
        <taxon>Actinomycetota</taxon>
        <taxon>Actinomycetes</taxon>
        <taxon>Mycobacteriales</taxon>
        <taxon>Mycobacteriaceae</taxon>
        <taxon>Mycolicibacterium</taxon>
    </lineage>
</organism>
<dbReference type="EMBL" id="LWCS01000002">
    <property type="protein sequence ID" value="OAN41925.1"/>
    <property type="molecule type" value="Genomic_DNA"/>
</dbReference>
<keyword evidence="2" id="KW-0732">Signal</keyword>